<dbReference type="InterPro" id="IPR050245">
    <property type="entry name" value="PrsA_foldase"/>
</dbReference>
<evidence type="ECO:0000259" key="5">
    <source>
        <dbReference type="Pfam" id="PF13145"/>
    </source>
</evidence>
<keyword evidence="6" id="KW-0413">Isomerase</keyword>
<evidence type="ECO:0000313" key="7">
    <source>
        <dbReference type="Proteomes" id="UP001143362"/>
    </source>
</evidence>
<dbReference type="PANTHER" id="PTHR47245:SF2">
    <property type="entry name" value="PEPTIDYL-PROLYL CIS-TRANS ISOMERASE HP_0175-RELATED"/>
    <property type="match status" value="1"/>
</dbReference>
<dbReference type="RefSeq" id="WP_279246951.1">
    <property type="nucleotide sequence ID" value="NZ_SHNN01000004.1"/>
</dbReference>
<accession>A0ABT3TKX3</accession>
<dbReference type="InterPro" id="IPR000297">
    <property type="entry name" value="PPIase_PpiC"/>
</dbReference>
<comment type="caution">
    <text evidence="6">The sequence shown here is derived from an EMBL/GenBank/DDBJ whole genome shotgun (WGS) entry which is preliminary data.</text>
</comment>
<dbReference type="PANTHER" id="PTHR47245">
    <property type="entry name" value="PEPTIDYLPROLYL ISOMERASE"/>
    <property type="match status" value="1"/>
</dbReference>
<dbReference type="Proteomes" id="UP001143362">
    <property type="component" value="Unassembled WGS sequence"/>
</dbReference>
<reference evidence="6" key="1">
    <citation type="submission" date="2019-02" db="EMBL/GenBank/DDBJ databases">
        <authorList>
            <person name="Li S.-H."/>
        </authorList>
    </citation>
    <scope>NUCLEOTIDE SEQUENCE</scope>
    <source>
        <strain evidence="6">IMCC14734</strain>
    </source>
</reference>
<name>A0ABT3TKX3_9GAMM</name>
<dbReference type="EC" id="5.2.1.8" evidence="3"/>
<dbReference type="Gene3D" id="1.10.4030.10">
    <property type="entry name" value="Porin chaperone SurA, peptide-binding domain"/>
    <property type="match status" value="1"/>
</dbReference>
<dbReference type="InterPro" id="IPR046357">
    <property type="entry name" value="PPIase_dom_sf"/>
</dbReference>
<comment type="similarity">
    <text evidence="2">Belongs to the PpiC/parvulin rotamase family.</text>
</comment>
<feature type="domain" description="PpiC" evidence="5">
    <location>
        <begin position="103"/>
        <end position="219"/>
    </location>
</feature>
<proteinExistence type="inferred from homology"/>
<protein>
    <recommendedName>
        <fullName evidence="3">peptidylprolyl isomerase</fullName>
        <ecNumber evidence="3">5.2.1.8</ecNumber>
    </recommendedName>
</protein>
<sequence length="254" mass="29132">MKEPLLWFVLIGILLFAVDRSRAPDAIIVNTAVKSQIATLWETQTGTKPGDEALDSLVHDWVREEVFYREALRLGLDREDTIVRKRLVQKLGFLARSVDEDSITAEDIQAYYKVNIADYTLPVRYSLSQVYFKNAAQYDALMQLLNAGDNWMEVGDGTMLPLRLVKKTEREIKSTLGIEFAAQLAGLRQGVWVGPVTSSFGFHIVRLDELTPQTQRPLALIENQLIAELLQQRREQSLDDYYQELMDQYEVVYE</sequence>
<dbReference type="EMBL" id="SHNN01000004">
    <property type="protein sequence ID" value="MCX2982926.1"/>
    <property type="molecule type" value="Genomic_DNA"/>
</dbReference>
<dbReference type="Gene3D" id="3.10.50.40">
    <property type="match status" value="1"/>
</dbReference>
<evidence type="ECO:0000313" key="6">
    <source>
        <dbReference type="EMBL" id="MCX2982926.1"/>
    </source>
</evidence>
<evidence type="ECO:0000256" key="1">
    <source>
        <dbReference type="ARBA" id="ARBA00000971"/>
    </source>
</evidence>
<dbReference type="GO" id="GO:0016853">
    <property type="term" value="F:isomerase activity"/>
    <property type="evidence" value="ECO:0007669"/>
    <property type="project" value="UniProtKB-KW"/>
</dbReference>
<comment type="catalytic activity">
    <reaction evidence="1">
        <text>[protein]-peptidylproline (omega=180) = [protein]-peptidylproline (omega=0)</text>
        <dbReference type="Rhea" id="RHEA:16237"/>
        <dbReference type="Rhea" id="RHEA-COMP:10747"/>
        <dbReference type="Rhea" id="RHEA-COMP:10748"/>
        <dbReference type="ChEBI" id="CHEBI:83833"/>
        <dbReference type="ChEBI" id="CHEBI:83834"/>
        <dbReference type="EC" id="5.2.1.8"/>
    </reaction>
</comment>
<organism evidence="6 7">
    <name type="scientific">Candidatus Litorirhabdus singularis</name>
    <dbReference type="NCBI Taxonomy" id="2518993"/>
    <lineage>
        <taxon>Bacteria</taxon>
        <taxon>Pseudomonadati</taxon>
        <taxon>Pseudomonadota</taxon>
        <taxon>Gammaproteobacteria</taxon>
        <taxon>Cellvibrionales</taxon>
        <taxon>Halieaceae</taxon>
        <taxon>Candidatus Litorirhabdus</taxon>
    </lineage>
</organism>
<dbReference type="Pfam" id="PF13145">
    <property type="entry name" value="Rotamase_2"/>
    <property type="match status" value="1"/>
</dbReference>
<evidence type="ECO:0000256" key="2">
    <source>
        <dbReference type="ARBA" id="ARBA00007656"/>
    </source>
</evidence>
<evidence type="ECO:0000256" key="3">
    <source>
        <dbReference type="ARBA" id="ARBA00013194"/>
    </source>
</evidence>
<evidence type="ECO:0000256" key="4">
    <source>
        <dbReference type="ARBA" id="ARBA00023110"/>
    </source>
</evidence>
<keyword evidence="7" id="KW-1185">Reference proteome</keyword>
<keyword evidence="4" id="KW-0697">Rotamase</keyword>
<gene>
    <name evidence="6" type="ORF">EYC98_18850</name>
</gene>